<accession>A0A9D3PXG8</accession>
<organism evidence="2 3">
    <name type="scientific">Megalops atlanticus</name>
    <name type="common">Tarpon</name>
    <name type="synonym">Clupea gigantea</name>
    <dbReference type="NCBI Taxonomy" id="7932"/>
    <lineage>
        <taxon>Eukaryota</taxon>
        <taxon>Metazoa</taxon>
        <taxon>Chordata</taxon>
        <taxon>Craniata</taxon>
        <taxon>Vertebrata</taxon>
        <taxon>Euteleostomi</taxon>
        <taxon>Actinopterygii</taxon>
        <taxon>Neopterygii</taxon>
        <taxon>Teleostei</taxon>
        <taxon>Elopiformes</taxon>
        <taxon>Megalopidae</taxon>
        <taxon>Megalops</taxon>
    </lineage>
</organism>
<keyword evidence="3" id="KW-1185">Reference proteome</keyword>
<sequence>MAATQGRRKHNACLLRIRENCPFRKLRKNKCYDIQNVPSQKTGEHWAHFTDQPALAVPQEDCGAAVVYSEPCPQAAFVQPTCCLHQSQEQLTFPPSSPILFPLQNTAAMDTDHLTPPEPQAGCYALPSASSSSASVPSVLSPQHQQNLSALTCDASMELDSGVDPETGERAQG</sequence>
<dbReference type="OrthoDB" id="8888041at2759"/>
<proteinExistence type="predicted"/>
<evidence type="ECO:0000313" key="3">
    <source>
        <dbReference type="Proteomes" id="UP001046870"/>
    </source>
</evidence>
<protein>
    <submittedName>
        <fullName evidence="2">Uncharacterized protein</fullName>
    </submittedName>
</protein>
<name>A0A9D3PXG8_MEGAT</name>
<reference evidence="2" key="1">
    <citation type="submission" date="2021-01" db="EMBL/GenBank/DDBJ databases">
        <authorList>
            <person name="Zahm M."/>
            <person name="Roques C."/>
            <person name="Cabau C."/>
            <person name="Klopp C."/>
            <person name="Donnadieu C."/>
            <person name="Jouanno E."/>
            <person name="Lampietro C."/>
            <person name="Louis A."/>
            <person name="Herpin A."/>
            <person name="Echchiki A."/>
            <person name="Berthelot C."/>
            <person name="Parey E."/>
            <person name="Roest-Crollius H."/>
            <person name="Braasch I."/>
            <person name="Postlethwait J."/>
            <person name="Bobe J."/>
            <person name="Montfort J."/>
            <person name="Bouchez O."/>
            <person name="Begum T."/>
            <person name="Mejri S."/>
            <person name="Adams A."/>
            <person name="Chen W.-J."/>
            <person name="Guiguen Y."/>
        </authorList>
    </citation>
    <scope>NUCLEOTIDE SEQUENCE</scope>
    <source>
        <strain evidence="2">YG-15Mar2019-1</strain>
        <tissue evidence="2">Brain</tissue>
    </source>
</reference>
<evidence type="ECO:0000256" key="1">
    <source>
        <dbReference type="SAM" id="MobiDB-lite"/>
    </source>
</evidence>
<feature type="region of interest" description="Disordered" evidence="1">
    <location>
        <begin position="112"/>
        <end position="173"/>
    </location>
</feature>
<gene>
    <name evidence="2" type="ORF">MATL_G00129500</name>
</gene>
<feature type="compositionally biased region" description="Low complexity" evidence="1">
    <location>
        <begin position="125"/>
        <end position="142"/>
    </location>
</feature>
<evidence type="ECO:0000313" key="2">
    <source>
        <dbReference type="EMBL" id="KAG7469483.1"/>
    </source>
</evidence>
<comment type="caution">
    <text evidence="2">The sequence shown here is derived from an EMBL/GenBank/DDBJ whole genome shotgun (WGS) entry which is preliminary data.</text>
</comment>
<dbReference type="AlphaFoldDB" id="A0A9D3PXG8"/>
<dbReference type="Proteomes" id="UP001046870">
    <property type="component" value="Chromosome 10"/>
</dbReference>
<dbReference type="EMBL" id="JAFDVH010000010">
    <property type="protein sequence ID" value="KAG7469483.1"/>
    <property type="molecule type" value="Genomic_DNA"/>
</dbReference>